<reference evidence="1 2" key="1">
    <citation type="journal article" date="2023" name="Science">
        <title>Complex scaffold remodeling in plant triterpene biosynthesis.</title>
        <authorList>
            <person name="De La Pena R."/>
            <person name="Hodgson H."/>
            <person name="Liu J.C."/>
            <person name="Stephenson M.J."/>
            <person name="Martin A.C."/>
            <person name="Owen C."/>
            <person name="Harkess A."/>
            <person name="Leebens-Mack J."/>
            <person name="Jimenez L.E."/>
            <person name="Osbourn A."/>
            <person name="Sattely E.S."/>
        </authorList>
    </citation>
    <scope>NUCLEOTIDE SEQUENCE [LARGE SCALE GENOMIC DNA]</scope>
    <source>
        <strain evidence="2">cv. JPN11</strain>
        <tissue evidence="1">Leaf</tissue>
    </source>
</reference>
<dbReference type="EMBL" id="CM051407">
    <property type="protein sequence ID" value="KAJ4701768.1"/>
    <property type="molecule type" value="Genomic_DNA"/>
</dbReference>
<protein>
    <submittedName>
        <fullName evidence="1">Calcium-binding EF-hand family protein</fullName>
    </submittedName>
</protein>
<dbReference type="Proteomes" id="UP001164539">
    <property type="component" value="Chromosome 14"/>
</dbReference>
<name>A0ACC1WTZ4_MELAZ</name>
<organism evidence="1 2">
    <name type="scientific">Melia azedarach</name>
    <name type="common">Chinaberry tree</name>
    <dbReference type="NCBI Taxonomy" id="155640"/>
    <lineage>
        <taxon>Eukaryota</taxon>
        <taxon>Viridiplantae</taxon>
        <taxon>Streptophyta</taxon>
        <taxon>Embryophyta</taxon>
        <taxon>Tracheophyta</taxon>
        <taxon>Spermatophyta</taxon>
        <taxon>Magnoliopsida</taxon>
        <taxon>eudicotyledons</taxon>
        <taxon>Gunneridae</taxon>
        <taxon>Pentapetalae</taxon>
        <taxon>rosids</taxon>
        <taxon>malvids</taxon>
        <taxon>Sapindales</taxon>
        <taxon>Meliaceae</taxon>
        <taxon>Melia</taxon>
    </lineage>
</organism>
<evidence type="ECO:0000313" key="2">
    <source>
        <dbReference type="Proteomes" id="UP001164539"/>
    </source>
</evidence>
<sequence>MFSNKGVHKGCNRISTQQEVNKSTEEWLKRVIKGCDKDGDGRLSKQELKQAINILGSNFPAWRAWRALCYADSDGDGYVSEDEYDLLVSYLSKHIKQGSAKKAREDYSKLPTQH</sequence>
<accession>A0ACC1WTZ4</accession>
<proteinExistence type="predicted"/>
<evidence type="ECO:0000313" key="1">
    <source>
        <dbReference type="EMBL" id="KAJ4701768.1"/>
    </source>
</evidence>
<gene>
    <name evidence="1" type="ORF">OWV82_024958</name>
</gene>
<comment type="caution">
    <text evidence="1">The sequence shown here is derived from an EMBL/GenBank/DDBJ whole genome shotgun (WGS) entry which is preliminary data.</text>
</comment>
<keyword evidence="2" id="KW-1185">Reference proteome</keyword>